<evidence type="ECO:0000256" key="9">
    <source>
        <dbReference type="RuleBase" id="RU000382"/>
    </source>
</evidence>
<comment type="catalytic activity">
    <reaction evidence="7">
        <text>L-glutamate + H(+) = 4-aminobutanoate + CO2</text>
        <dbReference type="Rhea" id="RHEA:17785"/>
        <dbReference type="ChEBI" id="CHEBI:15378"/>
        <dbReference type="ChEBI" id="CHEBI:16526"/>
        <dbReference type="ChEBI" id="CHEBI:29985"/>
        <dbReference type="ChEBI" id="CHEBI:59888"/>
        <dbReference type="EC" id="4.1.1.15"/>
    </reaction>
</comment>
<protein>
    <recommendedName>
        <fullName evidence="3">glutamate decarboxylase</fullName>
        <ecNumber evidence="3">4.1.1.15</ecNumber>
    </recommendedName>
</protein>
<dbReference type="EC" id="4.1.1.15" evidence="3"/>
<evidence type="ECO:0000256" key="5">
    <source>
        <dbReference type="ARBA" id="ARBA00022898"/>
    </source>
</evidence>
<evidence type="ECO:0000256" key="6">
    <source>
        <dbReference type="ARBA" id="ARBA00023239"/>
    </source>
</evidence>
<dbReference type="Gramene" id="rna32210">
    <property type="protein sequence ID" value="RHN56766.1"/>
    <property type="gene ID" value="gene32210"/>
</dbReference>
<dbReference type="GO" id="GO:0004351">
    <property type="term" value="F:glutamate decarboxylase activity"/>
    <property type="evidence" value="ECO:0007669"/>
    <property type="project" value="UniProtKB-EC"/>
</dbReference>
<name>A0A396HTS7_MEDTR</name>
<dbReference type="GO" id="GO:0005516">
    <property type="term" value="F:calmodulin binding"/>
    <property type="evidence" value="ECO:0007669"/>
    <property type="project" value="UniProtKB-KW"/>
</dbReference>
<evidence type="ECO:0000256" key="3">
    <source>
        <dbReference type="ARBA" id="ARBA00012421"/>
    </source>
</evidence>
<reference evidence="10" key="1">
    <citation type="journal article" date="2018" name="Nat. Plants">
        <title>Whole-genome landscape of Medicago truncatula symbiotic genes.</title>
        <authorList>
            <person name="Pecrix Y."/>
            <person name="Gamas P."/>
            <person name="Carrere S."/>
        </authorList>
    </citation>
    <scope>NUCLEOTIDE SEQUENCE</scope>
    <source>
        <tissue evidence="10">Leaves</tissue>
    </source>
</reference>
<organism evidence="10">
    <name type="scientific">Medicago truncatula</name>
    <name type="common">Barrel medic</name>
    <name type="synonym">Medicago tribuloides</name>
    <dbReference type="NCBI Taxonomy" id="3880"/>
    <lineage>
        <taxon>Eukaryota</taxon>
        <taxon>Viridiplantae</taxon>
        <taxon>Streptophyta</taxon>
        <taxon>Embryophyta</taxon>
        <taxon>Tracheophyta</taxon>
        <taxon>Spermatophyta</taxon>
        <taxon>Magnoliopsida</taxon>
        <taxon>eudicotyledons</taxon>
        <taxon>Gunneridae</taxon>
        <taxon>Pentapetalae</taxon>
        <taxon>rosids</taxon>
        <taxon>fabids</taxon>
        <taxon>Fabales</taxon>
        <taxon>Fabaceae</taxon>
        <taxon>Papilionoideae</taxon>
        <taxon>50 kb inversion clade</taxon>
        <taxon>NPAAA clade</taxon>
        <taxon>Hologalegina</taxon>
        <taxon>IRL clade</taxon>
        <taxon>Trifolieae</taxon>
        <taxon>Medicago</taxon>
    </lineage>
</organism>
<proteinExistence type="inferred from homology"/>
<evidence type="ECO:0000256" key="2">
    <source>
        <dbReference type="ARBA" id="ARBA00009533"/>
    </source>
</evidence>
<evidence type="ECO:0000256" key="4">
    <source>
        <dbReference type="ARBA" id="ARBA00022860"/>
    </source>
</evidence>
<dbReference type="InterPro" id="IPR015421">
    <property type="entry name" value="PyrdxlP-dep_Trfase_major"/>
</dbReference>
<dbReference type="PANTHER" id="PTHR43321">
    <property type="entry name" value="GLUTAMATE DECARBOXYLASE"/>
    <property type="match status" value="1"/>
</dbReference>
<dbReference type="InterPro" id="IPR015424">
    <property type="entry name" value="PyrdxlP-dep_Trfase"/>
</dbReference>
<dbReference type="Pfam" id="PF00282">
    <property type="entry name" value="Pyridoxal_deC"/>
    <property type="match status" value="1"/>
</dbReference>
<keyword evidence="5 8" id="KW-0663">Pyridoxal phosphate</keyword>
<evidence type="ECO:0000256" key="7">
    <source>
        <dbReference type="ARBA" id="ARBA00048868"/>
    </source>
</evidence>
<dbReference type="AlphaFoldDB" id="A0A396HTS7"/>
<keyword evidence="6 9" id="KW-0456">Lyase</keyword>
<dbReference type="GO" id="GO:0006536">
    <property type="term" value="P:glutamate metabolic process"/>
    <property type="evidence" value="ECO:0007669"/>
    <property type="project" value="InterPro"/>
</dbReference>
<dbReference type="PANTHER" id="PTHR43321:SF3">
    <property type="entry name" value="GLUTAMATE DECARBOXYLASE"/>
    <property type="match status" value="1"/>
</dbReference>
<dbReference type="SUPFAM" id="SSF53383">
    <property type="entry name" value="PLP-dependent transferases"/>
    <property type="match status" value="1"/>
</dbReference>
<sequence>MAKYPVTMDLHAPTSSFPYKMLEWDFRLPLVKSINVSGHKYGLFYIGIGWVIWCSRRGCCGATVGLFWLIKCHQGLNTLQCYMRSLGRGFHGH</sequence>
<keyword evidence="4" id="KW-0112">Calmodulin-binding</keyword>
<accession>A0A396HTS7</accession>
<dbReference type="InterPro" id="IPR010107">
    <property type="entry name" value="Glutamate_decarboxylase"/>
</dbReference>
<comment type="similarity">
    <text evidence="2 9">Belongs to the group II decarboxylase family.</text>
</comment>
<dbReference type="InterPro" id="IPR002129">
    <property type="entry name" value="PyrdxlP-dep_de-COase"/>
</dbReference>
<dbReference type="GO" id="GO:0030170">
    <property type="term" value="F:pyridoxal phosphate binding"/>
    <property type="evidence" value="ECO:0007669"/>
    <property type="project" value="InterPro"/>
</dbReference>
<comment type="caution">
    <text evidence="10">The sequence shown here is derived from an EMBL/GenBank/DDBJ whole genome shotgun (WGS) entry which is preliminary data.</text>
</comment>
<feature type="modified residue" description="N6-(pyridoxal phosphate)lysine" evidence="8">
    <location>
        <position position="40"/>
    </location>
</feature>
<dbReference type="Gene3D" id="3.40.640.10">
    <property type="entry name" value="Type I PLP-dependent aspartate aminotransferase-like (Major domain)"/>
    <property type="match status" value="1"/>
</dbReference>
<evidence type="ECO:0000256" key="8">
    <source>
        <dbReference type="PIRSR" id="PIRSR602129-50"/>
    </source>
</evidence>
<evidence type="ECO:0000313" key="10">
    <source>
        <dbReference type="EMBL" id="RHN56766.1"/>
    </source>
</evidence>
<comment type="cofactor">
    <cofactor evidence="1 8 9">
        <name>pyridoxal 5'-phosphate</name>
        <dbReference type="ChEBI" id="CHEBI:597326"/>
    </cofactor>
</comment>
<gene>
    <name evidence="10" type="ORF">MtrunA17_Chr5g0432951</name>
</gene>
<evidence type="ECO:0000256" key="1">
    <source>
        <dbReference type="ARBA" id="ARBA00001933"/>
    </source>
</evidence>
<dbReference type="Proteomes" id="UP000265566">
    <property type="component" value="Chromosome 5"/>
</dbReference>
<dbReference type="EMBL" id="PSQE01000005">
    <property type="protein sequence ID" value="RHN56766.1"/>
    <property type="molecule type" value="Genomic_DNA"/>
</dbReference>